<evidence type="ECO:0000256" key="2">
    <source>
        <dbReference type="ARBA" id="ARBA00022832"/>
    </source>
</evidence>
<reference evidence="5" key="1">
    <citation type="submission" date="2020-06" db="EMBL/GenBank/DDBJ databases">
        <authorList>
            <person name="Ji K."/>
            <person name="Li J."/>
        </authorList>
    </citation>
    <scope>NUCLEOTIDE SEQUENCE</scope>
    <source>
        <strain evidence="5">JKM2019</strain>
        <tissue evidence="5">Whole body</tissue>
    </source>
</reference>
<dbReference type="SUPFAM" id="SSF56801">
    <property type="entry name" value="Acetyl-CoA synthetase-like"/>
    <property type="match status" value="1"/>
</dbReference>
<dbReference type="GO" id="GO:0005783">
    <property type="term" value="C:endoplasmic reticulum"/>
    <property type="evidence" value="ECO:0007669"/>
    <property type="project" value="TreeGrafter"/>
</dbReference>
<dbReference type="Proteomes" id="UP000828236">
    <property type="component" value="Unassembled WGS sequence"/>
</dbReference>
<dbReference type="AlphaFoldDB" id="A0A9D4SB69"/>
<evidence type="ECO:0000313" key="5">
    <source>
        <dbReference type="EMBL" id="KAH7636352.1"/>
    </source>
</evidence>
<keyword evidence="1 5" id="KW-0436">Ligase</keyword>
<proteinExistence type="predicted"/>
<accession>A0A9D4SB69</accession>
<sequence>MDDNKDSNSQTQYETTTTTKTMDSTNIRWYSQTEQYLLTINPEVKTCLDCIYHGFEIAKEQDCIGRKSGYSSDYEWFSYNQTIFKMHSFGSGLVHIGGEPNNHTMIVLYGRNNFKSLIAEFGCYHYSMVPVPIYDSFKGSIVLEILNQIEPGVIVTDSNERAKKLIRICRSFLHTIIITSENIHPETLTYGKKMNIKLYPFTEIEVLYIHHRLMYLPRATDLALVSYTSGATGQPKGVLLTHGNLVANCSAILYQINGNIDLKFETMVSYSSIAHLRERIIKLCMFYSGGRVGIYFGDFKDLSRDLPILEPTIMVCVPRILNRIYHRVIGKLKGNWMKSRVLNVALKTKNSDTIFNDNIKNSIWDKLVFKTVQQMLGGNLKLLISGSNQISDMVLNFMRNSLRCTVLQSYEITECSSFVTLTKYNDQSQRHLGNPIACCAIKLIDVPEMNIWTKNAHMGEICVKGTNVFSGYYKDYESYMQNVDEDGWFHTGDVGQFTMNGLKFMDRRRDLQVIQYNNIIRWVAPNKIENIYIQSIYVGQCYVDIDIERGCLIAVIVPDIDGINLWCSENNMLLSSAEACKNVAFRNTLINDIKNIGNRERLKEYEQVHDVVLHSDPFTHDSGLLTPTMKLKRYELYHYFRDEIDAVIEALYNGSHSQH</sequence>
<reference evidence="5" key="2">
    <citation type="journal article" date="2021" name="World Allergy Organ. J.">
        <title>Chromosome-level assembly of Dermatophagoides farinae genome and transcriptome reveals two novel allergens Der f 37 and Der f 39.</title>
        <authorList>
            <person name="Chen J."/>
            <person name="Cai Z."/>
            <person name="Fan D."/>
            <person name="Hu J."/>
            <person name="Hou Y."/>
            <person name="He Y."/>
            <person name="Zhang Z."/>
            <person name="Zhao Z."/>
            <person name="Gao P."/>
            <person name="Hu W."/>
            <person name="Sun J."/>
            <person name="Li J."/>
            <person name="Ji K."/>
        </authorList>
    </citation>
    <scope>NUCLEOTIDE SEQUENCE</scope>
    <source>
        <strain evidence="5">JKM2019</strain>
    </source>
</reference>
<dbReference type="InterPro" id="IPR042099">
    <property type="entry name" value="ANL_N_sf"/>
</dbReference>
<dbReference type="EMBL" id="SDOV01000010">
    <property type="protein sequence ID" value="KAH7636352.1"/>
    <property type="molecule type" value="Genomic_DNA"/>
</dbReference>
<comment type="caution">
    <text evidence="5">The sequence shown here is derived from an EMBL/GenBank/DDBJ whole genome shotgun (WGS) entry which is preliminary data.</text>
</comment>
<gene>
    <name evidence="5" type="ORF">HUG17_10322</name>
</gene>
<feature type="domain" description="AMP-dependent synthetase/ligase" evidence="4">
    <location>
        <begin position="72"/>
        <end position="473"/>
    </location>
</feature>
<dbReference type="GO" id="GO:0016020">
    <property type="term" value="C:membrane"/>
    <property type="evidence" value="ECO:0007669"/>
    <property type="project" value="TreeGrafter"/>
</dbReference>
<dbReference type="Pfam" id="PF00501">
    <property type="entry name" value="AMP-binding"/>
    <property type="match status" value="1"/>
</dbReference>
<name>A0A9D4SB69_DERFA</name>
<dbReference type="InterPro" id="IPR000873">
    <property type="entry name" value="AMP-dep_synth/lig_dom"/>
</dbReference>
<dbReference type="GO" id="GO:0004467">
    <property type="term" value="F:long-chain fatty acid-CoA ligase activity"/>
    <property type="evidence" value="ECO:0007669"/>
    <property type="project" value="UniProtKB-EC"/>
</dbReference>
<evidence type="ECO:0000259" key="4">
    <source>
        <dbReference type="Pfam" id="PF00501"/>
    </source>
</evidence>
<dbReference type="Gene3D" id="3.40.50.12780">
    <property type="entry name" value="N-terminal domain of ligase-like"/>
    <property type="match status" value="1"/>
</dbReference>
<dbReference type="EC" id="6.2.1.3" evidence="3"/>
<evidence type="ECO:0000256" key="1">
    <source>
        <dbReference type="ARBA" id="ARBA00022598"/>
    </source>
</evidence>
<evidence type="ECO:0000256" key="3">
    <source>
        <dbReference type="ARBA" id="ARBA00026121"/>
    </source>
</evidence>
<dbReference type="PANTHER" id="PTHR43272:SF107">
    <property type="entry name" value="LONG-CHAIN-FATTY-ACID--COA LIGASE 5"/>
    <property type="match status" value="1"/>
</dbReference>
<organism evidence="5">
    <name type="scientific">Dermatophagoides farinae</name>
    <name type="common">American house dust mite</name>
    <dbReference type="NCBI Taxonomy" id="6954"/>
    <lineage>
        <taxon>Eukaryota</taxon>
        <taxon>Metazoa</taxon>
        <taxon>Ecdysozoa</taxon>
        <taxon>Arthropoda</taxon>
        <taxon>Chelicerata</taxon>
        <taxon>Arachnida</taxon>
        <taxon>Acari</taxon>
        <taxon>Acariformes</taxon>
        <taxon>Sarcoptiformes</taxon>
        <taxon>Astigmata</taxon>
        <taxon>Psoroptidia</taxon>
        <taxon>Analgoidea</taxon>
        <taxon>Pyroglyphidae</taxon>
        <taxon>Dermatophagoidinae</taxon>
        <taxon>Dermatophagoides</taxon>
    </lineage>
</organism>
<dbReference type="PANTHER" id="PTHR43272">
    <property type="entry name" value="LONG-CHAIN-FATTY-ACID--COA LIGASE"/>
    <property type="match status" value="1"/>
</dbReference>
<keyword evidence="2" id="KW-0276">Fatty acid metabolism</keyword>
<keyword evidence="2" id="KW-0443">Lipid metabolism</keyword>
<protein>
    <recommendedName>
        <fullName evidence="3">long-chain-fatty-acid--CoA ligase</fullName>
        <ecNumber evidence="3">6.2.1.3</ecNumber>
    </recommendedName>
</protein>